<feature type="region of interest" description="Disordered" evidence="1">
    <location>
        <begin position="148"/>
        <end position="262"/>
    </location>
</feature>
<dbReference type="AlphaFoldDB" id="A0A4V6A3U7"/>
<dbReference type="InterPro" id="IPR038823">
    <property type="entry name" value="MED2_plant"/>
</dbReference>
<name>A0A4V6A3U7_POPAL</name>
<evidence type="ECO:0008006" key="3">
    <source>
        <dbReference type="Google" id="ProtNLM"/>
    </source>
</evidence>
<sequence>MDESHSTTTEEEEKLPCSPLLLLLSIKRYWAMDDVEEVEGYKPEPGFEEDSREPLADISLSDSTELWLIQWPINELPDFNGKELSLSLDQDGCLGSFEASPGKAFDLVNCSAQGLDATVFLSSELETKIVGKISRQVSLVHYPDPKELEKQEAEKKSKRSYQMSAGSSLMNSSLHSGTTTPSSKLRNSQLSRGHAASTRSSRHKSSLSEAGEQSNSKQRRMHNRSGSTDRSTLDSGRGHSGHAYSGSSGLSHQGKSEEISNE</sequence>
<feature type="compositionally biased region" description="Low complexity" evidence="1">
    <location>
        <begin position="241"/>
        <end position="252"/>
    </location>
</feature>
<reference evidence="2" key="1">
    <citation type="submission" date="2018-10" db="EMBL/GenBank/DDBJ databases">
        <title>Population genomic analysis revealed the cold adaptation of white poplar.</title>
        <authorList>
            <person name="Liu Y.-J."/>
        </authorList>
    </citation>
    <scope>NUCLEOTIDE SEQUENCE [LARGE SCALE GENOMIC DNA]</scope>
    <source>
        <strain evidence="2">PAL-ZL1</strain>
    </source>
</reference>
<dbReference type="PANTHER" id="PTHR36407">
    <property type="entry name" value="MEDIATOR-ASSOCIATED PROTEIN 2"/>
    <property type="match status" value="1"/>
</dbReference>
<protein>
    <recommendedName>
        <fullName evidence="3">Mediator-associated protein 2</fullName>
    </recommendedName>
</protein>
<dbReference type="EMBL" id="RCHU01001001">
    <property type="protein sequence ID" value="TKR84605.1"/>
    <property type="molecule type" value="Genomic_DNA"/>
</dbReference>
<dbReference type="STRING" id="43335.A0A4V6A3U7"/>
<feature type="compositionally biased region" description="Polar residues" evidence="1">
    <location>
        <begin position="160"/>
        <end position="191"/>
    </location>
</feature>
<organism evidence="2">
    <name type="scientific">Populus alba</name>
    <name type="common">White poplar</name>
    <dbReference type="NCBI Taxonomy" id="43335"/>
    <lineage>
        <taxon>Eukaryota</taxon>
        <taxon>Viridiplantae</taxon>
        <taxon>Streptophyta</taxon>
        <taxon>Embryophyta</taxon>
        <taxon>Tracheophyta</taxon>
        <taxon>Spermatophyta</taxon>
        <taxon>Magnoliopsida</taxon>
        <taxon>eudicotyledons</taxon>
        <taxon>Gunneridae</taxon>
        <taxon>Pentapetalae</taxon>
        <taxon>rosids</taxon>
        <taxon>fabids</taxon>
        <taxon>Malpighiales</taxon>
        <taxon>Salicaceae</taxon>
        <taxon>Saliceae</taxon>
        <taxon>Populus</taxon>
    </lineage>
</organism>
<proteinExistence type="predicted"/>
<gene>
    <name evidence="2" type="ORF">D5086_0000256230</name>
</gene>
<accession>A0A4V6A3U7</accession>
<comment type="caution">
    <text evidence="2">The sequence shown here is derived from an EMBL/GenBank/DDBJ whole genome shotgun (WGS) entry which is preliminary data.</text>
</comment>
<feature type="compositionally biased region" description="Polar residues" evidence="1">
    <location>
        <begin position="224"/>
        <end position="234"/>
    </location>
</feature>
<evidence type="ECO:0000313" key="2">
    <source>
        <dbReference type="EMBL" id="TKR84605.1"/>
    </source>
</evidence>
<evidence type="ECO:0000256" key="1">
    <source>
        <dbReference type="SAM" id="MobiDB-lite"/>
    </source>
</evidence>
<dbReference type="PANTHER" id="PTHR36407:SF1">
    <property type="entry name" value="MEDIATOR-ASSOCIATED PROTEIN 2"/>
    <property type="match status" value="1"/>
</dbReference>